<keyword evidence="5" id="KW-0503">Monooxygenase</keyword>
<comment type="similarity">
    <text evidence="1">Belongs to the paxM FAD-dependent monooxygenase family.</text>
</comment>
<protein>
    <recommendedName>
        <fullName evidence="6">FAD-binding domain-containing protein</fullName>
    </recommendedName>
</protein>
<dbReference type="InterPro" id="IPR002938">
    <property type="entry name" value="FAD-bd"/>
</dbReference>
<organism evidence="7 8">
    <name type="scientific">Colletotrichum salicis</name>
    <dbReference type="NCBI Taxonomy" id="1209931"/>
    <lineage>
        <taxon>Eukaryota</taxon>
        <taxon>Fungi</taxon>
        <taxon>Dikarya</taxon>
        <taxon>Ascomycota</taxon>
        <taxon>Pezizomycotina</taxon>
        <taxon>Sordariomycetes</taxon>
        <taxon>Hypocreomycetidae</taxon>
        <taxon>Glomerellales</taxon>
        <taxon>Glomerellaceae</taxon>
        <taxon>Colletotrichum</taxon>
        <taxon>Colletotrichum acutatum species complex</taxon>
    </lineage>
</organism>
<dbReference type="GO" id="GO:0071949">
    <property type="term" value="F:FAD binding"/>
    <property type="evidence" value="ECO:0007669"/>
    <property type="project" value="InterPro"/>
</dbReference>
<dbReference type="Pfam" id="PF01494">
    <property type="entry name" value="FAD_binding_3"/>
    <property type="match status" value="1"/>
</dbReference>
<evidence type="ECO:0000256" key="2">
    <source>
        <dbReference type="ARBA" id="ARBA00022630"/>
    </source>
</evidence>
<comment type="caution">
    <text evidence="7">The sequence shown here is derived from an EMBL/GenBank/DDBJ whole genome shotgun (WGS) entry which is preliminary data.</text>
</comment>
<proteinExistence type="inferred from homology"/>
<gene>
    <name evidence="7" type="ORF">CSAL01_10140</name>
</gene>
<reference evidence="7 8" key="1">
    <citation type="submission" date="2014-02" db="EMBL/GenBank/DDBJ databases">
        <title>The genome sequence of Colletotrichum salicis CBS 607.94.</title>
        <authorList>
            <person name="Baroncelli R."/>
            <person name="Thon M.R."/>
        </authorList>
    </citation>
    <scope>NUCLEOTIDE SEQUENCE [LARGE SCALE GENOMIC DNA]</scope>
    <source>
        <strain evidence="7 8">CBS 607.94</strain>
    </source>
</reference>
<evidence type="ECO:0000256" key="3">
    <source>
        <dbReference type="ARBA" id="ARBA00022827"/>
    </source>
</evidence>
<accession>A0A135UJC2</accession>
<evidence type="ECO:0000256" key="4">
    <source>
        <dbReference type="ARBA" id="ARBA00023002"/>
    </source>
</evidence>
<dbReference type="PANTHER" id="PTHR13789">
    <property type="entry name" value="MONOOXYGENASE"/>
    <property type="match status" value="1"/>
</dbReference>
<keyword evidence="2" id="KW-0285">Flavoprotein</keyword>
<name>A0A135UJC2_9PEZI</name>
<dbReference type="Proteomes" id="UP000070121">
    <property type="component" value="Unassembled WGS sequence"/>
</dbReference>
<evidence type="ECO:0000259" key="6">
    <source>
        <dbReference type="Pfam" id="PF01494"/>
    </source>
</evidence>
<dbReference type="OrthoDB" id="419598at2759"/>
<dbReference type="PRINTS" id="PR00420">
    <property type="entry name" value="RNGMNOXGNASE"/>
</dbReference>
<evidence type="ECO:0000313" key="7">
    <source>
        <dbReference type="EMBL" id="KXH60485.1"/>
    </source>
</evidence>
<evidence type="ECO:0000256" key="5">
    <source>
        <dbReference type="ARBA" id="ARBA00023033"/>
    </source>
</evidence>
<keyword evidence="4" id="KW-0560">Oxidoreductase</keyword>
<dbReference type="PANTHER" id="PTHR13789:SF316">
    <property type="entry name" value="FAD-BINDING DOMAIN-CONTAINING PROTEIN"/>
    <property type="match status" value="1"/>
</dbReference>
<keyword evidence="8" id="KW-1185">Reference proteome</keyword>
<dbReference type="AlphaFoldDB" id="A0A135UJC2"/>
<dbReference type="GO" id="GO:0004497">
    <property type="term" value="F:monooxygenase activity"/>
    <property type="evidence" value="ECO:0007669"/>
    <property type="project" value="UniProtKB-KW"/>
</dbReference>
<sequence length="337" mass="37160">MDRVHKGGVAIIGAGLSGTALALALNQKSIRCRIYEARSADADILTSGVALTPNGCRVLDEIGVLSRIEAKSFLFEHSITKDSEDQTITTRTVSFHDMKKYHAYRLYRLALLQEMKRMLAEKSVPVYYDAKLEKVISYTSNGVTFQVGGKTEHASILIGSDGIHSTLRRYLTDLIPTYTGIFCVYGHIPTSSVNWPDEEFSATSCTILGKPGSLFMVPEEADGATFIVGTQFPYPEQDREGWHTLAASPESLFTLLQRDYDQLHDTARHILDQLCSRSNRLLSWPFYTMPRLPSWSSSSGNVIIIGDAAHAMPASSGQGVNQALEDAYSLARLISVD</sequence>
<dbReference type="SUPFAM" id="SSF51905">
    <property type="entry name" value="FAD/NAD(P)-binding domain"/>
    <property type="match status" value="1"/>
</dbReference>
<evidence type="ECO:0000313" key="8">
    <source>
        <dbReference type="Proteomes" id="UP000070121"/>
    </source>
</evidence>
<dbReference type="STRING" id="1209931.A0A135UJC2"/>
<dbReference type="InterPro" id="IPR050493">
    <property type="entry name" value="FAD-dep_Monooxygenase_BioMet"/>
</dbReference>
<dbReference type="Gene3D" id="3.50.50.60">
    <property type="entry name" value="FAD/NAD(P)-binding domain"/>
    <property type="match status" value="1"/>
</dbReference>
<dbReference type="InterPro" id="IPR036188">
    <property type="entry name" value="FAD/NAD-bd_sf"/>
</dbReference>
<evidence type="ECO:0000256" key="1">
    <source>
        <dbReference type="ARBA" id="ARBA00007992"/>
    </source>
</evidence>
<keyword evidence="3" id="KW-0274">FAD</keyword>
<feature type="domain" description="FAD-binding" evidence="6">
    <location>
        <begin position="9"/>
        <end position="333"/>
    </location>
</feature>
<dbReference type="EMBL" id="JFFI01001381">
    <property type="protein sequence ID" value="KXH60485.1"/>
    <property type="molecule type" value="Genomic_DNA"/>
</dbReference>